<organism evidence="1 2">
    <name type="scientific">Marivirga lumbricoides</name>
    <dbReference type="NCBI Taxonomy" id="1046115"/>
    <lineage>
        <taxon>Bacteria</taxon>
        <taxon>Pseudomonadati</taxon>
        <taxon>Bacteroidota</taxon>
        <taxon>Cytophagia</taxon>
        <taxon>Cytophagales</taxon>
        <taxon>Marivirgaceae</taxon>
        <taxon>Marivirga</taxon>
    </lineage>
</organism>
<comment type="caution">
    <text evidence="1">The sequence shown here is derived from an EMBL/GenBank/DDBJ whole genome shotgun (WGS) entry which is preliminary data.</text>
</comment>
<evidence type="ECO:0000313" key="1">
    <source>
        <dbReference type="EMBL" id="GGC46676.1"/>
    </source>
</evidence>
<accession>A0ABQ1MTG3</accession>
<dbReference type="InterPro" id="IPR013783">
    <property type="entry name" value="Ig-like_fold"/>
</dbReference>
<keyword evidence="2" id="KW-1185">Reference proteome</keyword>
<evidence type="ECO:0000313" key="2">
    <source>
        <dbReference type="Proteomes" id="UP000636010"/>
    </source>
</evidence>
<dbReference type="Proteomes" id="UP000636010">
    <property type="component" value="Unassembled WGS sequence"/>
</dbReference>
<dbReference type="SUPFAM" id="SSF49478">
    <property type="entry name" value="Cna protein B-type domain"/>
    <property type="match status" value="1"/>
</dbReference>
<dbReference type="Gene3D" id="2.60.40.10">
    <property type="entry name" value="Immunoglobulins"/>
    <property type="match status" value="1"/>
</dbReference>
<evidence type="ECO:0008006" key="3">
    <source>
        <dbReference type="Google" id="ProtNLM"/>
    </source>
</evidence>
<protein>
    <recommendedName>
        <fullName evidence="3">Carboxypeptidase regulatory-like domain-containing protein</fullName>
    </recommendedName>
</protein>
<sequence>MNKVKVSLLALTVIAFTFFQFIPKDTQFLKTNLRITIQDDLGNVQEGATVTLYENEEDYRRGENQVAEPQTTDSRGRVTFKDLEDKIYFVNATKGDMNNNMLGVQTAKLEDGKLNKVAIVIQ</sequence>
<dbReference type="EMBL" id="BMEC01000012">
    <property type="protein sequence ID" value="GGC46676.1"/>
    <property type="molecule type" value="Genomic_DNA"/>
</dbReference>
<proteinExistence type="predicted"/>
<reference evidence="2" key="1">
    <citation type="journal article" date="2019" name="Int. J. Syst. Evol. Microbiol.">
        <title>The Global Catalogue of Microorganisms (GCM) 10K type strain sequencing project: providing services to taxonomists for standard genome sequencing and annotation.</title>
        <authorList>
            <consortium name="The Broad Institute Genomics Platform"/>
            <consortium name="The Broad Institute Genome Sequencing Center for Infectious Disease"/>
            <person name="Wu L."/>
            <person name="Ma J."/>
        </authorList>
    </citation>
    <scope>NUCLEOTIDE SEQUENCE [LARGE SCALE GENOMIC DNA]</scope>
    <source>
        <strain evidence="2">CGMCC 1.10832</strain>
    </source>
</reference>
<name>A0ABQ1MTG3_9BACT</name>
<gene>
    <name evidence="1" type="ORF">GCM10011506_35320</name>
</gene>
<dbReference type="RefSeq" id="WP_188466037.1">
    <property type="nucleotide sequence ID" value="NZ_BAABHU010000012.1"/>
</dbReference>